<dbReference type="EMBL" id="KZ678141">
    <property type="protein sequence ID" value="PSN62749.1"/>
    <property type="molecule type" value="Genomic_DNA"/>
</dbReference>
<sequence>MRIKNDNPWRTAPAHSGLVDIGTHSLWASVSGPLRSNDSPLLIFITGAGASAAVYVKFQQHLSRFVRVLFYDRAGYDRSTLPTASSPPDDKIYASETARDLDALLRTTHLEPPYLIVGHSFGGIIARSFLDRYQYNLPAIAGAILLDCATELMLHLYPRVPASELMTVAKDVDWETLTHLREQSGMSDAEWAYALAAQQRTAPAAQREDTHASAHQLAKLHQIERQAMGTRPLLVLRFNPARDFRLLYEEGVRLGGGTVEERERARGFVEEFGLFQDQVARGQVRLSQRAVYVAFEEYRHDAPIRHPELIAKEVEGFVERIEVLSMH</sequence>
<dbReference type="STRING" id="1448308.A0A2T2NBI7"/>
<proteinExistence type="predicted"/>
<dbReference type="PANTHER" id="PTHR43433:SF5">
    <property type="entry name" value="AB HYDROLASE-1 DOMAIN-CONTAINING PROTEIN"/>
    <property type="match status" value="1"/>
</dbReference>
<dbReference type="Pfam" id="PF00561">
    <property type="entry name" value="Abhydrolase_1"/>
    <property type="match status" value="1"/>
</dbReference>
<protein>
    <submittedName>
        <fullName evidence="2">Alpha/beta-hydrolase</fullName>
    </submittedName>
</protein>
<organism evidence="2 3">
    <name type="scientific">Corynespora cassiicola Philippines</name>
    <dbReference type="NCBI Taxonomy" id="1448308"/>
    <lineage>
        <taxon>Eukaryota</taxon>
        <taxon>Fungi</taxon>
        <taxon>Dikarya</taxon>
        <taxon>Ascomycota</taxon>
        <taxon>Pezizomycotina</taxon>
        <taxon>Dothideomycetes</taxon>
        <taxon>Pleosporomycetidae</taxon>
        <taxon>Pleosporales</taxon>
        <taxon>Corynesporascaceae</taxon>
        <taxon>Corynespora</taxon>
    </lineage>
</organism>
<reference evidence="2 3" key="1">
    <citation type="journal article" date="2018" name="Front. Microbiol.">
        <title>Genome-Wide Analysis of Corynespora cassiicola Leaf Fall Disease Putative Effectors.</title>
        <authorList>
            <person name="Lopez D."/>
            <person name="Ribeiro S."/>
            <person name="Label P."/>
            <person name="Fumanal B."/>
            <person name="Venisse J.S."/>
            <person name="Kohler A."/>
            <person name="de Oliveira R.R."/>
            <person name="Labutti K."/>
            <person name="Lipzen A."/>
            <person name="Lail K."/>
            <person name="Bauer D."/>
            <person name="Ohm R.A."/>
            <person name="Barry K.W."/>
            <person name="Spatafora J."/>
            <person name="Grigoriev I.V."/>
            <person name="Martin F.M."/>
            <person name="Pujade-Renaud V."/>
        </authorList>
    </citation>
    <scope>NUCLEOTIDE SEQUENCE [LARGE SCALE GENOMIC DNA]</scope>
    <source>
        <strain evidence="2 3">Philippines</strain>
    </source>
</reference>
<name>A0A2T2NBI7_CORCC</name>
<dbReference type="InterPro" id="IPR050471">
    <property type="entry name" value="AB_hydrolase"/>
</dbReference>
<accession>A0A2T2NBI7</accession>
<keyword evidence="2" id="KW-0378">Hydrolase</keyword>
<evidence type="ECO:0000259" key="1">
    <source>
        <dbReference type="Pfam" id="PF00561"/>
    </source>
</evidence>
<dbReference type="OrthoDB" id="294702at2759"/>
<evidence type="ECO:0000313" key="2">
    <source>
        <dbReference type="EMBL" id="PSN62749.1"/>
    </source>
</evidence>
<dbReference type="Proteomes" id="UP000240883">
    <property type="component" value="Unassembled WGS sequence"/>
</dbReference>
<dbReference type="SUPFAM" id="SSF53474">
    <property type="entry name" value="alpha/beta-Hydrolases"/>
    <property type="match status" value="1"/>
</dbReference>
<evidence type="ECO:0000313" key="3">
    <source>
        <dbReference type="Proteomes" id="UP000240883"/>
    </source>
</evidence>
<dbReference type="InterPro" id="IPR029058">
    <property type="entry name" value="AB_hydrolase_fold"/>
</dbReference>
<dbReference type="Gene3D" id="3.40.50.1820">
    <property type="entry name" value="alpha/beta hydrolase"/>
    <property type="match status" value="1"/>
</dbReference>
<gene>
    <name evidence="2" type="ORF">BS50DRAFT_624555</name>
</gene>
<keyword evidence="3" id="KW-1185">Reference proteome</keyword>
<dbReference type="AlphaFoldDB" id="A0A2T2NBI7"/>
<dbReference type="PANTHER" id="PTHR43433">
    <property type="entry name" value="HYDROLASE, ALPHA/BETA FOLD FAMILY PROTEIN"/>
    <property type="match status" value="1"/>
</dbReference>
<dbReference type="InterPro" id="IPR000073">
    <property type="entry name" value="AB_hydrolase_1"/>
</dbReference>
<dbReference type="GO" id="GO:0016787">
    <property type="term" value="F:hydrolase activity"/>
    <property type="evidence" value="ECO:0007669"/>
    <property type="project" value="UniProtKB-KW"/>
</dbReference>
<feature type="domain" description="AB hydrolase-1" evidence="1">
    <location>
        <begin position="40"/>
        <end position="162"/>
    </location>
</feature>